<organism evidence="2 3">
    <name type="scientific">Lojkania enalia</name>
    <dbReference type="NCBI Taxonomy" id="147567"/>
    <lineage>
        <taxon>Eukaryota</taxon>
        <taxon>Fungi</taxon>
        <taxon>Dikarya</taxon>
        <taxon>Ascomycota</taxon>
        <taxon>Pezizomycotina</taxon>
        <taxon>Dothideomycetes</taxon>
        <taxon>Pleosporomycetidae</taxon>
        <taxon>Pleosporales</taxon>
        <taxon>Pleosporales incertae sedis</taxon>
        <taxon>Lojkania</taxon>
    </lineage>
</organism>
<evidence type="ECO:0000313" key="2">
    <source>
        <dbReference type="EMBL" id="KAF2259346.1"/>
    </source>
</evidence>
<feature type="compositionally biased region" description="Basic and acidic residues" evidence="1">
    <location>
        <begin position="64"/>
        <end position="98"/>
    </location>
</feature>
<feature type="region of interest" description="Disordered" evidence="1">
    <location>
        <begin position="1"/>
        <end position="23"/>
    </location>
</feature>
<evidence type="ECO:0000256" key="1">
    <source>
        <dbReference type="SAM" id="MobiDB-lite"/>
    </source>
</evidence>
<dbReference type="EMBL" id="ML986712">
    <property type="protein sequence ID" value="KAF2259346.1"/>
    <property type="molecule type" value="Genomic_DNA"/>
</dbReference>
<dbReference type="AlphaFoldDB" id="A0A9P4N5E7"/>
<keyword evidence="3" id="KW-1185">Reference proteome</keyword>
<name>A0A9P4N5E7_9PLEO</name>
<evidence type="ECO:0000313" key="3">
    <source>
        <dbReference type="Proteomes" id="UP000800093"/>
    </source>
</evidence>
<sequence>MERGKQLWTGPIYGNEGRGPPHSSLYMKLQMERRGRSTRAQFSLTRAFPGQRIASGVAIGVFRAGDRREKGQRGEKRNERHRDAQGRRQTVEVGERQSPKSNSARGGGASASDPLHSDVGGGALLSPAGDFLLPAFSAWPLPAAAAEDVCGPRAVLRRELPSHSDLVLPLKSRLSHGSPVHLPGFDWIRLTLAPLDFSGRLHCSIGPCTLIIIFEQRVG</sequence>
<protein>
    <submittedName>
        <fullName evidence="2">Uncharacterized protein</fullName>
    </submittedName>
</protein>
<reference evidence="3" key="1">
    <citation type="journal article" date="2020" name="Stud. Mycol.">
        <title>101 Dothideomycetes genomes: A test case for predicting lifestyles and emergence of pathogens.</title>
        <authorList>
            <person name="Haridas S."/>
            <person name="Albert R."/>
            <person name="Binder M."/>
            <person name="Bloem J."/>
            <person name="LaButti K."/>
            <person name="Salamov A."/>
            <person name="Andreopoulos B."/>
            <person name="Baker S."/>
            <person name="Barry K."/>
            <person name="Bills G."/>
            <person name="Bluhm B."/>
            <person name="Cannon C."/>
            <person name="Castanera R."/>
            <person name="Culley D."/>
            <person name="Daum C."/>
            <person name="Ezra D."/>
            <person name="Gonzalez J."/>
            <person name="Henrissat B."/>
            <person name="Kuo A."/>
            <person name="Liang C."/>
            <person name="Lipzen A."/>
            <person name="Lutzoni F."/>
            <person name="Magnuson J."/>
            <person name="Mondo S."/>
            <person name="Nolan M."/>
            <person name="Ohm R."/>
            <person name="Pangilinan J."/>
            <person name="Park H.-J."/>
            <person name="Ramirez L."/>
            <person name="Alfaro M."/>
            <person name="Sun H."/>
            <person name="Tritt A."/>
            <person name="Yoshinaga Y."/>
            <person name="Zwiers L.-H."/>
            <person name="Turgeon B."/>
            <person name="Goodwin S."/>
            <person name="Spatafora J."/>
            <person name="Crous P."/>
            <person name="Grigoriev I."/>
        </authorList>
    </citation>
    <scope>NUCLEOTIDE SEQUENCE [LARGE SCALE GENOMIC DNA]</scope>
    <source>
        <strain evidence="3">CBS 304.66</strain>
    </source>
</reference>
<feature type="region of interest" description="Disordered" evidence="1">
    <location>
        <begin position="64"/>
        <end position="115"/>
    </location>
</feature>
<proteinExistence type="predicted"/>
<dbReference type="Proteomes" id="UP000800093">
    <property type="component" value="Unassembled WGS sequence"/>
</dbReference>
<comment type="caution">
    <text evidence="2">The sequence shown here is derived from an EMBL/GenBank/DDBJ whole genome shotgun (WGS) entry which is preliminary data.</text>
</comment>
<gene>
    <name evidence="2" type="ORF">CC78DRAFT_586079</name>
</gene>
<accession>A0A9P4N5E7</accession>